<protein>
    <submittedName>
        <fullName evidence="3">Cupin domain-containing protein</fullName>
    </submittedName>
</protein>
<dbReference type="InterPro" id="IPR011051">
    <property type="entry name" value="RmlC_Cupin_sf"/>
</dbReference>
<proteinExistence type="predicted"/>
<keyword evidence="4" id="KW-1185">Reference proteome</keyword>
<dbReference type="PANTHER" id="PTHR35848:SF6">
    <property type="entry name" value="CUPIN TYPE-2 DOMAIN-CONTAINING PROTEIN"/>
    <property type="match status" value="1"/>
</dbReference>
<dbReference type="InterPro" id="IPR013096">
    <property type="entry name" value="Cupin_2"/>
</dbReference>
<feature type="domain" description="Cupin type-2" evidence="2">
    <location>
        <begin position="41"/>
        <end position="107"/>
    </location>
</feature>
<name>A0AA49A6N9_9BURK</name>
<dbReference type="PANTHER" id="PTHR35848">
    <property type="entry name" value="OXALATE-BINDING PROTEIN"/>
    <property type="match status" value="1"/>
</dbReference>
<dbReference type="EMBL" id="CP065053">
    <property type="protein sequence ID" value="QPI48588.1"/>
    <property type="molecule type" value="Genomic_DNA"/>
</dbReference>
<dbReference type="RefSeq" id="WP_206088198.1">
    <property type="nucleotide sequence ID" value="NZ_CP065053.1"/>
</dbReference>
<dbReference type="Pfam" id="PF07883">
    <property type="entry name" value="Cupin_2"/>
    <property type="match status" value="1"/>
</dbReference>
<dbReference type="InterPro" id="IPR051610">
    <property type="entry name" value="GPI/OXD"/>
</dbReference>
<accession>A0AA49A6N9</accession>
<evidence type="ECO:0000259" key="2">
    <source>
        <dbReference type="Pfam" id="PF07883"/>
    </source>
</evidence>
<organism evidence="3 4">
    <name type="scientific">Massilia antarctica</name>
    <dbReference type="NCBI Taxonomy" id="2765360"/>
    <lineage>
        <taxon>Bacteria</taxon>
        <taxon>Pseudomonadati</taxon>
        <taxon>Pseudomonadota</taxon>
        <taxon>Betaproteobacteria</taxon>
        <taxon>Burkholderiales</taxon>
        <taxon>Oxalobacteraceae</taxon>
        <taxon>Telluria group</taxon>
        <taxon>Massilia</taxon>
    </lineage>
</organism>
<evidence type="ECO:0000256" key="1">
    <source>
        <dbReference type="ARBA" id="ARBA00022723"/>
    </source>
</evidence>
<evidence type="ECO:0000313" key="3">
    <source>
        <dbReference type="EMBL" id="QPI48588.1"/>
    </source>
</evidence>
<keyword evidence="1" id="KW-0479">Metal-binding</keyword>
<dbReference type="Proteomes" id="UP000662888">
    <property type="component" value="Chromosome"/>
</dbReference>
<dbReference type="SUPFAM" id="SSF51182">
    <property type="entry name" value="RmlC-like cupins"/>
    <property type="match status" value="1"/>
</dbReference>
<reference evidence="3 4" key="1">
    <citation type="submission" date="2020-11" db="EMBL/GenBank/DDBJ databases">
        <authorList>
            <person name="Sun Q."/>
        </authorList>
    </citation>
    <scope>NUCLEOTIDE SEQUENCE [LARGE SCALE GENOMIC DNA]</scope>
    <source>
        <strain evidence="3 4">P8398</strain>
    </source>
</reference>
<dbReference type="InterPro" id="IPR014710">
    <property type="entry name" value="RmlC-like_jellyroll"/>
</dbReference>
<dbReference type="CDD" id="cd02209">
    <property type="entry name" value="cupin_XRE_C"/>
    <property type="match status" value="1"/>
</dbReference>
<gene>
    <name evidence="3" type="ORF">IV454_24125</name>
</gene>
<evidence type="ECO:0000313" key="4">
    <source>
        <dbReference type="Proteomes" id="UP000662888"/>
    </source>
</evidence>
<sequence length="117" mass="12919">MSTSLEPSAPHLRAQPIAVPDPGVELFAYPEVAGFPGGFQYFEVQPGAETPLDRHASQEVWTIQAGAGELYFADAWHPLKAGDCVHFPALKPHRMRNSGAQPMRIFALWWRSEHAAP</sequence>
<dbReference type="Gene3D" id="2.60.120.10">
    <property type="entry name" value="Jelly Rolls"/>
    <property type="match status" value="1"/>
</dbReference>